<protein>
    <submittedName>
        <fullName evidence="2">Ribosomal protein S18 acetylase RimI-like enzyme</fullName>
    </submittedName>
</protein>
<dbReference type="Gene3D" id="3.40.630.30">
    <property type="match status" value="1"/>
</dbReference>
<comment type="caution">
    <text evidence="2">The sequence shown here is derived from an EMBL/GenBank/DDBJ whole genome shotgun (WGS) entry which is preliminary data.</text>
</comment>
<evidence type="ECO:0000259" key="1">
    <source>
        <dbReference type="PROSITE" id="PS51186"/>
    </source>
</evidence>
<evidence type="ECO:0000313" key="2">
    <source>
        <dbReference type="EMBL" id="PXW88276.1"/>
    </source>
</evidence>
<organism evidence="2 3">
    <name type="scientific">Streptohalobacillus salinus</name>
    <dbReference type="NCBI Taxonomy" id="621096"/>
    <lineage>
        <taxon>Bacteria</taxon>
        <taxon>Bacillati</taxon>
        <taxon>Bacillota</taxon>
        <taxon>Bacilli</taxon>
        <taxon>Bacillales</taxon>
        <taxon>Bacillaceae</taxon>
        <taxon>Streptohalobacillus</taxon>
    </lineage>
</organism>
<dbReference type="InterPro" id="IPR016181">
    <property type="entry name" value="Acyl_CoA_acyltransferase"/>
</dbReference>
<keyword evidence="2" id="KW-0687">Ribonucleoprotein</keyword>
<evidence type="ECO:0000313" key="3">
    <source>
        <dbReference type="Proteomes" id="UP000247922"/>
    </source>
</evidence>
<reference evidence="2 3" key="1">
    <citation type="submission" date="2018-05" db="EMBL/GenBank/DDBJ databases">
        <title>Genomic Encyclopedia of Type Strains, Phase IV (KMG-IV): sequencing the most valuable type-strain genomes for metagenomic binning, comparative biology and taxonomic classification.</title>
        <authorList>
            <person name="Goeker M."/>
        </authorList>
    </citation>
    <scope>NUCLEOTIDE SEQUENCE [LARGE SCALE GENOMIC DNA]</scope>
    <source>
        <strain evidence="2 3">DSM 22440</strain>
    </source>
</reference>
<dbReference type="GO" id="GO:0005840">
    <property type="term" value="C:ribosome"/>
    <property type="evidence" value="ECO:0007669"/>
    <property type="project" value="UniProtKB-KW"/>
</dbReference>
<dbReference type="Pfam" id="PF00583">
    <property type="entry name" value="Acetyltransf_1"/>
    <property type="match status" value="1"/>
</dbReference>
<dbReference type="RefSeq" id="WP_170114384.1">
    <property type="nucleotide sequence ID" value="NZ_QJJR01000013.1"/>
</dbReference>
<dbReference type="AlphaFoldDB" id="A0A2V3W3K2"/>
<feature type="domain" description="N-acetyltransferase" evidence="1">
    <location>
        <begin position="1"/>
        <end position="180"/>
    </location>
</feature>
<name>A0A2V3W3K2_9BACI</name>
<dbReference type="GO" id="GO:0016747">
    <property type="term" value="F:acyltransferase activity, transferring groups other than amino-acyl groups"/>
    <property type="evidence" value="ECO:0007669"/>
    <property type="project" value="InterPro"/>
</dbReference>
<accession>A0A2V3W3K2</accession>
<dbReference type="SUPFAM" id="SSF55729">
    <property type="entry name" value="Acyl-CoA N-acyltransferases (Nat)"/>
    <property type="match status" value="1"/>
</dbReference>
<dbReference type="Proteomes" id="UP000247922">
    <property type="component" value="Unassembled WGS sequence"/>
</dbReference>
<gene>
    <name evidence="2" type="ORF">DES38_1137</name>
</gene>
<keyword evidence="2" id="KW-0689">Ribosomal protein</keyword>
<sequence>MEIYRLAADEPVIQEQIKALVFACDQEFYPPLSSRTSSTQSHLNTSDSVKEDGPLTYYEEIKQQSFIVAVEDSKLIGFLTYIQDYPQAVFAEYCPGCNNHYVTTICVTKANRGQKISHQLYEELEKQTASTINSVVSTRTWSENYAHINVLEKRDYQMIYQLNNHRGEGIHTLYFAKQIM</sequence>
<dbReference type="CDD" id="cd04301">
    <property type="entry name" value="NAT_SF"/>
    <property type="match status" value="1"/>
</dbReference>
<keyword evidence="3" id="KW-1185">Reference proteome</keyword>
<dbReference type="InterPro" id="IPR000182">
    <property type="entry name" value="GNAT_dom"/>
</dbReference>
<dbReference type="PROSITE" id="PS51186">
    <property type="entry name" value="GNAT"/>
    <property type="match status" value="1"/>
</dbReference>
<dbReference type="EMBL" id="QJJR01000013">
    <property type="protein sequence ID" value="PXW88276.1"/>
    <property type="molecule type" value="Genomic_DNA"/>
</dbReference>
<proteinExistence type="predicted"/>